<dbReference type="InterPro" id="IPR006009">
    <property type="entry name" value="GlcNAc_MurG"/>
</dbReference>
<evidence type="ECO:0000256" key="3">
    <source>
        <dbReference type="ARBA" id="ARBA00022676"/>
    </source>
</evidence>
<reference evidence="13 14" key="1">
    <citation type="submission" date="2020-09" db="EMBL/GenBank/DDBJ databases">
        <title>Paenibacillus sp. strain PR3 16S rRNA gene Genome sequencing and assembly.</title>
        <authorList>
            <person name="Kim J."/>
        </authorList>
    </citation>
    <scope>NUCLEOTIDE SEQUENCE [LARGE SCALE GENOMIC DNA]</scope>
    <source>
        <strain evidence="13 14">PR3</strain>
    </source>
</reference>
<evidence type="ECO:0000259" key="11">
    <source>
        <dbReference type="Pfam" id="PF03033"/>
    </source>
</evidence>
<comment type="caution">
    <text evidence="10">Lacks conserved residue(s) required for the propagation of feature annotation.</text>
</comment>
<dbReference type="EC" id="2.4.1.227" evidence="10"/>
<dbReference type="HAMAP" id="MF_00033">
    <property type="entry name" value="MurG"/>
    <property type="match status" value="1"/>
</dbReference>
<dbReference type="Proteomes" id="UP000609346">
    <property type="component" value="Unassembled WGS sequence"/>
</dbReference>
<keyword evidence="2 10" id="KW-0132">Cell division</keyword>
<dbReference type="InterPro" id="IPR007235">
    <property type="entry name" value="Glyco_trans_28_C"/>
</dbReference>
<proteinExistence type="inferred from homology"/>
<dbReference type="RefSeq" id="WP_191202254.1">
    <property type="nucleotide sequence ID" value="NZ_JACXZA010000001.1"/>
</dbReference>
<evidence type="ECO:0000256" key="10">
    <source>
        <dbReference type="HAMAP-Rule" id="MF_00033"/>
    </source>
</evidence>
<organism evidence="13 14">
    <name type="scientific">Paenibacillus terricola</name>
    <dbReference type="NCBI Taxonomy" id="2763503"/>
    <lineage>
        <taxon>Bacteria</taxon>
        <taxon>Bacillati</taxon>
        <taxon>Bacillota</taxon>
        <taxon>Bacilli</taxon>
        <taxon>Bacillales</taxon>
        <taxon>Paenibacillaceae</taxon>
        <taxon>Paenibacillus</taxon>
    </lineage>
</organism>
<evidence type="ECO:0000259" key="12">
    <source>
        <dbReference type="Pfam" id="PF04101"/>
    </source>
</evidence>
<evidence type="ECO:0000256" key="2">
    <source>
        <dbReference type="ARBA" id="ARBA00022618"/>
    </source>
</evidence>
<evidence type="ECO:0000256" key="5">
    <source>
        <dbReference type="ARBA" id="ARBA00022960"/>
    </source>
</evidence>
<feature type="domain" description="Glycosyl transferase family 28 C-terminal" evidence="12">
    <location>
        <begin position="188"/>
        <end position="355"/>
    </location>
</feature>
<comment type="pathway">
    <text evidence="10">Cell wall biogenesis; peptidoglycan biosynthesis.</text>
</comment>
<evidence type="ECO:0000256" key="7">
    <source>
        <dbReference type="ARBA" id="ARBA00023136"/>
    </source>
</evidence>
<keyword evidence="8 10" id="KW-0131">Cell cycle</keyword>
<keyword evidence="6 10" id="KW-0573">Peptidoglycan synthesis</keyword>
<comment type="catalytic activity">
    <reaction evidence="10">
        <text>di-trans,octa-cis-undecaprenyl diphospho-N-acetyl-alpha-D-muramoyl-L-alanyl-D-glutamyl-meso-2,6-diaminopimeloyl-D-alanyl-D-alanine + UDP-N-acetyl-alpha-D-glucosamine = di-trans,octa-cis-undecaprenyl diphospho-[N-acetyl-alpha-D-glucosaminyl-(1-&gt;4)]-N-acetyl-alpha-D-muramoyl-L-alanyl-D-glutamyl-meso-2,6-diaminopimeloyl-D-alanyl-D-alanine + UDP + H(+)</text>
        <dbReference type="Rhea" id="RHEA:31227"/>
        <dbReference type="ChEBI" id="CHEBI:15378"/>
        <dbReference type="ChEBI" id="CHEBI:57705"/>
        <dbReference type="ChEBI" id="CHEBI:58223"/>
        <dbReference type="ChEBI" id="CHEBI:61387"/>
        <dbReference type="ChEBI" id="CHEBI:61388"/>
        <dbReference type="EC" id="2.4.1.227"/>
    </reaction>
</comment>
<comment type="caution">
    <text evidence="13">The sequence shown here is derived from an EMBL/GenBank/DDBJ whole genome shotgun (WGS) entry which is preliminary data.</text>
</comment>
<keyword evidence="5 10" id="KW-0133">Cell shape</keyword>
<dbReference type="InterPro" id="IPR004276">
    <property type="entry name" value="GlycoTrans_28_N"/>
</dbReference>
<dbReference type="SUPFAM" id="SSF53756">
    <property type="entry name" value="UDP-Glycosyltransferase/glycogen phosphorylase"/>
    <property type="match status" value="1"/>
</dbReference>
<feature type="binding site" evidence="10">
    <location>
        <begin position="10"/>
        <end position="12"/>
    </location>
    <ligand>
        <name>UDP-N-acetyl-alpha-D-glucosamine</name>
        <dbReference type="ChEBI" id="CHEBI:57705"/>
    </ligand>
</feature>
<evidence type="ECO:0000313" key="14">
    <source>
        <dbReference type="Proteomes" id="UP000609346"/>
    </source>
</evidence>
<feature type="binding site" evidence="10">
    <location>
        <position position="123"/>
    </location>
    <ligand>
        <name>UDP-N-acetyl-alpha-D-glucosamine</name>
        <dbReference type="ChEBI" id="CHEBI:57705"/>
    </ligand>
</feature>
<dbReference type="CDD" id="cd03785">
    <property type="entry name" value="GT28_MurG"/>
    <property type="match status" value="1"/>
</dbReference>
<comment type="subcellular location">
    <subcellularLocation>
        <location evidence="10">Cell membrane</location>
        <topology evidence="10">Peripheral membrane protein</topology>
        <orientation evidence="10">Cytoplasmic side</orientation>
    </subcellularLocation>
</comment>
<dbReference type="NCBIfam" id="TIGR01133">
    <property type="entry name" value="murG"/>
    <property type="match status" value="1"/>
</dbReference>
<evidence type="ECO:0000256" key="1">
    <source>
        <dbReference type="ARBA" id="ARBA00022475"/>
    </source>
</evidence>
<keyword evidence="13" id="KW-0238">DNA-binding</keyword>
<evidence type="ECO:0000256" key="8">
    <source>
        <dbReference type="ARBA" id="ARBA00023306"/>
    </source>
</evidence>
<name>A0ABR8MU17_9BACL</name>
<evidence type="ECO:0000256" key="6">
    <source>
        <dbReference type="ARBA" id="ARBA00022984"/>
    </source>
</evidence>
<dbReference type="GO" id="GO:0003677">
    <property type="term" value="F:DNA binding"/>
    <property type="evidence" value="ECO:0007669"/>
    <property type="project" value="UniProtKB-KW"/>
</dbReference>
<dbReference type="Pfam" id="PF03033">
    <property type="entry name" value="Glyco_transf_28"/>
    <property type="match status" value="1"/>
</dbReference>
<evidence type="ECO:0000256" key="9">
    <source>
        <dbReference type="ARBA" id="ARBA00023316"/>
    </source>
</evidence>
<protein>
    <recommendedName>
        <fullName evidence="10">UDP-N-acetylglucosamine--N-acetylmuramyl-(pentapeptide) pyrophosphoryl-undecaprenol N-acetylglucosamine transferase</fullName>
        <ecNumber evidence="10">2.4.1.227</ecNumber>
    </recommendedName>
    <alternativeName>
        <fullName evidence="10">Undecaprenyl-PP-MurNAc-pentapeptide-UDPGlcNAc GlcNAc transferase</fullName>
    </alternativeName>
</protein>
<dbReference type="PANTHER" id="PTHR21015:SF22">
    <property type="entry name" value="GLYCOSYLTRANSFERASE"/>
    <property type="match status" value="1"/>
</dbReference>
<keyword evidence="7 10" id="KW-0472">Membrane</keyword>
<dbReference type="EMBL" id="JACXZA010000001">
    <property type="protein sequence ID" value="MBD3918014.1"/>
    <property type="molecule type" value="Genomic_DNA"/>
</dbReference>
<feature type="domain" description="Glycosyltransferase family 28 N-terminal" evidence="11">
    <location>
        <begin position="3"/>
        <end position="141"/>
    </location>
</feature>
<sequence length="372" mass="40136">MRIVLTGGGTGGHIYPAVAIGRQAQEESGAELLYIGTTQGLESRIVPKLGIRFEAVEITGFKRKLSLDNVKTIVRFLRGVNKAKRLLREYKPDAVVGTGGYVCGPVVYAAAKLGIPTVIHEQNVIPGLTNQFLARYVDTVAVSFPESEKHFKKAKRTVYAGNPCATNVMRADAAKGRASLGLSDAKQIVLVFGGSRGARAINEAMLAMAPQLNQLPGVHFVFVPGESYYDNTMKRVEELPAYRSGQLHVVPYLHNMPDVLAASSLVVCRAGASTIAEMTALGIPSILIPSPNVTNNHQEANARSLVEAGAGRMLLERELSGDSLLDTVKELLHDEQLLAKTGQAAAQLGMPSAAVTIVNELQRLRQSRKYRR</sequence>
<dbReference type="PANTHER" id="PTHR21015">
    <property type="entry name" value="UDP-N-ACETYLGLUCOSAMINE--N-ACETYLMURAMYL-(PENTAPEPTIDE) PYROPHOSPHORYL-UNDECAPRENOL N-ACETYLGLUCOSAMINE TRANSFERASE 1"/>
    <property type="match status" value="1"/>
</dbReference>
<evidence type="ECO:0000313" key="13">
    <source>
        <dbReference type="EMBL" id="MBD3918014.1"/>
    </source>
</evidence>
<keyword evidence="4 10" id="KW-0808">Transferase</keyword>
<keyword evidence="14" id="KW-1185">Reference proteome</keyword>
<gene>
    <name evidence="10 13" type="primary">murG</name>
    <name evidence="13" type="ORF">H8B09_04550</name>
</gene>
<dbReference type="GO" id="GO:0016757">
    <property type="term" value="F:glycosyltransferase activity"/>
    <property type="evidence" value="ECO:0007669"/>
    <property type="project" value="UniProtKB-KW"/>
</dbReference>
<evidence type="ECO:0000256" key="4">
    <source>
        <dbReference type="ARBA" id="ARBA00022679"/>
    </source>
</evidence>
<dbReference type="Gene3D" id="3.40.50.2000">
    <property type="entry name" value="Glycogen Phosphorylase B"/>
    <property type="match status" value="2"/>
</dbReference>
<accession>A0ABR8MU17</accession>
<keyword evidence="1 10" id="KW-1003">Cell membrane</keyword>
<comment type="function">
    <text evidence="10">Cell wall formation. Catalyzes the transfer of a GlcNAc subunit on undecaprenyl-pyrophosphoryl-MurNAc-pentapeptide (lipid intermediate I) to form undecaprenyl-pyrophosphoryl-MurNAc-(pentapeptide)GlcNAc (lipid intermediate II).</text>
</comment>
<keyword evidence="9 10" id="KW-0961">Cell wall biogenesis/degradation</keyword>
<feature type="binding site" evidence="10">
    <location>
        <position position="298"/>
    </location>
    <ligand>
        <name>UDP-N-acetyl-alpha-D-glucosamine</name>
        <dbReference type="ChEBI" id="CHEBI:57705"/>
    </ligand>
</feature>
<keyword evidence="3 10" id="KW-0328">Glycosyltransferase</keyword>
<dbReference type="Pfam" id="PF04101">
    <property type="entry name" value="Glyco_tran_28_C"/>
    <property type="match status" value="1"/>
</dbReference>
<comment type="similarity">
    <text evidence="10">Belongs to the glycosyltransferase 28 family. MurG subfamily.</text>
</comment>
<feature type="binding site" evidence="10">
    <location>
        <position position="195"/>
    </location>
    <ligand>
        <name>UDP-N-acetyl-alpha-D-glucosamine</name>
        <dbReference type="ChEBI" id="CHEBI:57705"/>
    </ligand>
</feature>